<organism evidence="8 9">
    <name type="scientific">Emericellopsis cladophorae</name>
    <dbReference type="NCBI Taxonomy" id="2686198"/>
    <lineage>
        <taxon>Eukaryota</taxon>
        <taxon>Fungi</taxon>
        <taxon>Dikarya</taxon>
        <taxon>Ascomycota</taxon>
        <taxon>Pezizomycotina</taxon>
        <taxon>Sordariomycetes</taxon>
        <taxon>Hypocreomycetidae</taxon>
        <taxon>Hypocreales</taxon>
        <taxon>Bionectriaceae</taxon>
        <taxon>Emericellopsis</taxon>
    </lineage>
</organism>
<dbReference type="GO" id="GO:0003677">
    <property type="term" value="F:DNA binding"/>
    <property type="evidence" value="ECO:0007669"/>
    <property type="project" value="UniProtKB-KW"/>
</dbReference>
<dbReference type="EMBL" id="JAGIXG020000008">
    <property type="protein sequence ID" value="KAI6783356.1"/>
    <property type="molecule type" value="Genomic_DNA"/>
</dbReference>
<feature type="region of interest" description="Disordered" evidence="6">
    <location>
        <begin position="1"/>
        <end position="108"/>
    </location>
</feature>
<evidence type="ECO:0000259" key="7">
    <source>
        <dbReference type="SMART" id="SM00906"/>
    </source>
</evidence>
<evidence type="ECO:0000256" key="5">
    <source>
        <dbReference type="ARBA" id="ARBA00023242"/>
    </source>
</evidence>
<dbReference type="CDD" id="cd00067">
    <property type="entry name" value="GAL4"/>
    <property type="match status" value="1"/>
</dbReference>
<dbReference type="InterPro" id="IPR052073">
    <property type="entry name" value="Amide_Lactam_Regulators"/>
</dbReference>
<dbReference type="GeneID" id="75830871"/>
<dbReference type="GO" id="GO:0006351">
    <property type="term" value="P:DNA-templated transcription"/>
    <property type="evidence" value="ECO:0007669"/>
    <property type="project" value="InterPro"/>
</dbReference>
<dbReference type="PANTHER" id="PTHR47171">
    <property type="entry name" value="FARA-RELATED"/>
    <property type="match status" value="1"/>
</dbReference>
<dbReference type="PANTHER" id="PTHR47171:SF6">
    <property type="entry name" value="SPECIFIC TRANSCRIPTION FACTOR, PUTATIVE (AFU_ORTHOLOGUE AFUA_2G06130)-RELATED"/>
    <property type="match status" value="1"/>
</dbReference>
<feature type="compositionally biased region" description="Polar residues" evidence="6">
    <location>
        <begin position="41"/>
        <end position="66"/>
    </location>
</feature>
<keyword evidence="1" id="KW-0862">Zinc</keyword>
<evidence type="ECO:0000256" key="1">
    <source>
        <dbReference type="ARBA" id="ARBA00022833"/>
    </source>
</evidence>
<evidence type="ECO:0000256" key="3">
    <source>
        <dbReference type="ARBA" id="ARBA00023125"/>
    </source>
</evidence>
<keyword evidence="3" id="KW-0238">DNA-binding</keyword>
<keyword evidence="2" id="KW-0805">Transcription regulation</keyword>
<name>A0A9P9Y4K1_9HYPO</name>
<keyword evidence="9" id="KW-1185">Reference proteome</keyword>
<dbReference type="Pfam" id="PF04082">
    <property type="entry name" value="Fungal_trans"/>
    <property type="match status" value="1"/>
</dbReference>
<dbReference type="Proteomes" id="UP001055219">
    <property type="component" value="Unassembled WGS sequence"/>
</dbReference>
<dbReference type="RefSeq" id="XP_051364212.1">
    <property type="nucleotide sequence ID" value="XM_051504295.1"/>
</dbReference>
<evidence type="ECO:0000256" key="2">
    <source>
        <dbReference type="ARBA" id="ARBA00023015"/>
    </source>
</evidence>
<keyword evidence="5" id="KW-0539">Nucleus</keyword>
<dbReference type="InterPro" id="IPR007219">
    <property type="entry name" value="XnlR_reg_dom"/>
</dbReference>
<proteinExistence type="predicted"/>
<feature type="domain" description="Xylanolytic transcriptional activator regulatory" evidence="7">
    <location>
        <begin position="313"/>
        <end position="383"/>
    </location>
</feature>
<reference evidence="8" key="2">
    <citation type="submission" date="2022-07" db="EMBL/GenBank/DDBJ databases">
        <authorList>
            <person name="Goncalves M.F.M."/>
            <person name="Hilario S."/>
            <person name="Van De Peer Y."/>
            <person name="Esteves A.C."/>
            <person name="Alves A."/>
        </authorList>
    </citation>
    <scope>NUCLEOTIDE SEQUENCE</scope>
    <source>
        <strain evidence="8">MUM 19.33</strain>
    </source>
</reference>
<comment type="caution">
    <text evidence="8">The sequence shown here is derived from an EMBL/GenBank/DDBJ whole genome shotgun (WGS) entry which is preliminary data.</text>
</comment>
<sequence length="684" mass="75747">MFKFVADNVGGVGTKRKQSPRSCDSCKRRHKRCPHTRDPRNSSPLAPSPDSPRSTPRQNSTDASSWAQFQGAADAQGARHQADTQSHVQRHAPQPKSTSEPRGGSEEAHMRFVADLSPESAFIINGQRGAGTSSISTHGVGLWLGQEHSQSSQEATPRGETENEAVHVTPQVLDGHAGQPMLLSALRPALRRECIATLPPEYELGLLFDLFYAKIDPIFPILRDEPWEKHGTMETVALKQCICLVASLDPAMRSHLRLPHTQGTLSQIDFRARIAAAVKQSLDLGFVVDEVVLLQVCALMSMYVENEGFGELSAYYCAQAVLHEQTLGFHVGWPDGKAGLERSRRIFWCVYILDRINAATNGRPTLIHRRDMDRKVTNSVDDQPPPFKLLIRIAQFLDYTISLYRPHVTAQAHAENADKTFEDLVEETGSQNLGNGMLASLELFYLSVVVLRGRSAGQRPSSELQWYCAARIVVVASGEFKPSLVFWPTLPFAVTVAASVAYRSLRNSPMPYNRRRAYMLFHDSCEVLDELSKAFLSARAMARLAMDTMQEVERVATERTRRESIRSLHDSGPSTTEVALVDRGGAQDVRDVDQQAQSLRAQAAAGLSQQLEARPGSPNMDQQLAHTCGQFDPNFFNDFDGEAGVFGNFDPSFDLGRIDAIFSANLDLGWSYFGEGWQTSGQFN</sequence>
<dbReference type="GO" id="GO:0000981">
    <property type="term" value="F:DNA-binding transcription factor activity, RNA polymerase II-specific"/>
    <property type="evidence" value="ECO:0007669"/>
    <property type="project" value="InterPro"/>
</dbReference>
<dbReference type="SMART" id="SM00906">
    <property type="entry name" value="Fungal_trans"/>
    <property type="match status" value="1"/>
</dbReference>
<reference evidence="8" key="1">
    <citation type="journal article" date="2021" name="J Fungi (Basel)">
        <title>Genomic and Metabolomic Analyses of the Marine Fungus Emericellopsis cladophorae: Insights into Saltwater Adaptability Mechanisms and Its Biosynthetic Potential.</title>
        <authorList>
            <person name="Goncalves M.F.M."/>
            <person name="Hilario S."/>
            <person name="Van de Peer Y."/>
            <person name="Esteves A.C."/>
            <person name="Alves A."/>
        </authorList>
    </citation>
    <scope>NUCLEOTIDE SEQUENCE</scope>
    <source>
        <strain evidence="8">MUM 19.33</strain>
    </source>
</reference>
<dbReference type="CDD" id="cd12148">
    <property type="entry name" value="fungal_TF_MHR"/>
    <property type="match status" value="1"/>
</dbReference>
<feature type="compositionally biased region" description="Low complexity" evidence="6">
    <location>
        <begin position="67"/>
        <end position="78"/>
    </location>
</feature>
<evidence type="ECO:0000313" key="9">
    <source>
        <dbReference type="Proteomes" id="UP001055219"/>
    </source>
</evidence>
<dbReference type="GO" id="GO:0008270">
    <property type="term" value="F:zinc ion binding"/>
    <property type="evidence" value="ECO:0007669"/>
    <property type="project" value="InterPro"/>
</dbReference>
<evidence type="ECO:0000313" key="8">
    <source>
        <dbReference type="EMBL" id="KAI6783356.1"/>
    </source>
</evidence>
<dbReference type="OrthoDB" id="3990906at2759"/>
<protein>
    <recommendedName>
        <fullName evidence="7">Xylanolytic transcriptional activator regulatory domain-containing protein</fullName>
    </recommendedName>
</protein>
<dbReference type="AlphaFoldDB" id="A0A9P9Y4K1"/>
<dbReference type="InterPro" id="IPR001138">
    <property type="entry name" value="Zn2Cys6_DnaBD"/>
</dbReference>
<accession>A0A9P9Y4K1</accession>
<keyword evidence="4" id="KW-0804">Transcription</keyword>
<gene>
    <name evidence="8" type="ORF">J7T54_004383</name>
</gene>
<evidence type="ECO:0000256" key="4">
    <source>
        <dbReference type="ARBA" id="ARBA00023163"/>
    </source>
</evidence>
<evidence type="ECO:0000256" key="6">
    <source>
        <dbReference type="SAM" id="MobiDB-lite"/>
    </source>
</evidence>